<protein>
    <submittedName>
        <fullName evidence="3">Uncharacterized protein</fullName>
    </submittedName>
</protein>
<feature type="transmembrane region" description="Helical" evidence="2">
    <location>
        <begin position="57"/>
        <end position="78"/>
    </location>
</feature>
<reference evidence="3 4" key="1">
    <citation type="submission" date="2019-02" db="EMBL/GenBank/DDBJ databases">
        <title>Deep-cultivation of Planctomycetes and their phenomic and genomic characterization uncovers novel biology.</title>
        <authorList>
            <person name="Wiegand S."/>
            <person name="Jogler M."/>
            <person name="Boedeker C."/>
            <person name="Pinto D."/>
            <person name="Vollmers J."/>
            <person name="Rivas-Marin E."/>
            <person name="Kohn T."/>
            <person name="Peeters S.H."/>
            <person name="Heuer A."/>
            <person name="Rast P."/>
            <person name="Oberbeckmann S."/>
            <person name="Bunk B."/>
            <person name="Jeske O."/>
            <person name="Meyerdierks A."/>
            <person name="Storesund J.E."/>
            <person name="Kallscheuer N."/>
            <person name="Luecker S."/>
            <person name="Lage O.M."/>
            <person name="Pohl T."/>
            <person name="Merkel B.J."/>
            <person name="Hornburger P."/>
            <person name="Mueller R.-W."/>
            <person name="Bruemmer F."/>
            <person name="Labrenz M."/>
            <person name="Spormann A.M."/>
            <person name="Op den Camp H."/>
            <person name="Overmann J."/>
            <person name="Amann R."/>
            <person name="Jetten M.S.M."/>
            <person name="Mascher T."/>
            <person name="Medema M.H."/>
            <person name="Devos D.P."/>
            <person name="Kaster A.-K."/>
            <person name="Ovreas L."/>
            <person name="Rohde M."/>
            <person name="Galperin M.Y."/>
            <person name="Jogler C."/>
        </authorList>
    </citation>
    <scope>NUCLEOTIDE SEQUENCE [LARGE SCALE GENOMIC DNA]</scope>
    <source>
        <strain evidence="3 4">Mal48</strain>
    </source>
</reference>
<organism evidence="3 4">
    <name type="scientific">Thalassoglobus polymorphus</name>
    <dbReference type="NCBI Taxonomy" id="2527994"/>
    <lineage>
        <taxon>Bacteria</taxon>
        <taxon>Pseudomonadati</taxon>
        <taxon>Planctomycetota</taxon>
        <taxon>Planctomycetia</taxon>
        <taxon>Planctomycetales</taxon>
        <taxon>Planctomycetaceae</taxon>
        <taxon>Thalassoglobus</taxon>
    </lineage>
</organism>
<proteinExistence type="predicted"/>
<dbReference type="KEGG" id="tpol:Mal48_43360"/>
<dbReference type="RefSeq" id="WP_145204011.1">
    <property type="nucleotide sequence ID" value="NZ_CP036267.1"/>
</dbReference>
<evidence type="ECO:0000256" key="2">
    <source>
        <dbReference type="SAM" id="Phobius"/>
    </source>
</evidence>
<feature type="compositionally biased region" description="Gly residues" evidence="1">
    <location>
        <begin position="154"/>
        <end position="166"/>
    </location>
</feature>
<keyword evidence="4" id="KW-1185">Reference proteome</keyword>
<evidence type="ECO:0000313" key="4">
    <source>
        <dbReference type="Proteomes" id="UP000315724"/>
    </source>
</evidence>
<name>A0A517QTX6_9PLAN</name>
<evidence type="ECO:0000256" key="1">
    <source>
        <dbReference type="SAM" id="MobiDB-lite"/>
    </source>
</evidence>
<dbReference type="Proteomes" id="UP000315724">
    <property type="component" value="Chromosome"/>
</dbReference>
<keyword evidence="2" id="KW-1133">Transmembrane helix</keyword>
<dbReference type="EMBL" id="CP036267">
    <property type="protein sequence ID" value="QDT35062.1"/>
    <property type="molecule type" value="Genomic_DNA"/>
</dbReference>
<accession>A0A517QTX6</accession>
<feature type="region of interest" description="Disordered" evidence="1">
    <location>
        <begin position="142"/>
        <end position="168"/>
    </location>
</feature>
<sequence length="312" mass="34613">MSTRIPVPPPPRKRRNDDFKEEDTQATSQRPKSFEVLPPSNNWWERAVDQFNGNEGAGYAISFVLHIILLAMLSIPVLHSFDTDDGFTTLMENTANEEQVIFDAPLDTLIAMPEEKSSENQVQQALLDPILNSNYNFLPQPKLDNQTTVESDGDGTGSGGEAGGGRVAEPENAIKAGSFSVWPWPILAGKVNGQIRHGDPGGFPKVRQDYSIVIRVKTPKTKKFVRLSDFEGTVIGTDGYRQIIPDDAYYFRANGELVKARPTHRLPVIDGTAEILIRVPGASFAEVKDTIKVHSRIIDEEQEIALIFQARE</sequence>
<dbReference type="OrthoDB" id="246218at2"/>
<keyword evidence="2" id="KW-0812">Transmembrane</keyword>
<evidence type="ECO:0000313" key="3">
    <source>
        <dbReference type="EMBL" id="QDT35062.1"/>
    </source>
</evidence>
<gene>
    <name evidence="3" type="ORF">Mal48_43360</name>
</gene>
<keyword evidence="2" id="KW-0472">Membrane</keyword>
<feature type="compositionally biased region" description="Pro residues" evidence="1">
    <location>
        <begin position="1"/>
        <end position="10"/>
    </location>
</feature>
<dbReference type="AlphaFoldDB" id="A0A517QTX6"/>
<feature type="region of interest" description="Disordered" evidence="1">
    <location>
        <begin position="1"/>
        <end position="35"/>
    </location>
</feature>